<keyword evidence="2" id="KW-0012">Acyltransferase</keyword>
<organism evidence="4 5">
    <name type="scientific">Gnathostoma spinigerum</name>
    <dbReference type="NCBI Taxonomy" id="75299"/>
    <lineage>
        <taxon>Eukaryota</taxon>
        <taxon>Metazoa</taxon>
        <taxon>Ecdysozoa</taxon>
        <taxon>Nematoda</taxon>
        <taxon>Chromadorea</taxon>
        <taxon>Rhabditida</taxon>
        <taxon>Spirurina</taxon>
        <taxon>Gnathostomatomorpha</taxon>
        <taxon>Gnathostomatoidea</taxon>
        <taxon>Gnathostomatidae</taxon>
        <taxon>Gnathostoma</taxon>
    </lineage>
</organism>
<proteinExistence type="predicted"/>
<dbReference type="PANTHER" id="PTHR12327:SF0">
    <property type="entry name" value="ALPHA-TUBULIN N-ACETYLTRANSFERASE 1"/>
    <property type="match status" value="1"/>
</dbReference>
<dbReference type="PANTHER" id="PTHR12327">
    <property type="entry name" value="ALPHA-TUBULIN N-ACETYLTRANSFERASE 1"/>
    <property type="match status" value="1"/>
</dbReference>
<protein>
    <recommendedName>
        <fullName evidence="3">N-acetyltransferase domain-containing protein</fullName>
    </recommendedName>
</protein>
<dbReference type="InterPro" id="IPR007965">
    <property type="entry name" value="GNAT_ATAT"/>
</dbReference>
<accession>A0ABD6EI82</accession>
<gene>
    <name evidence="4" type="ORF">AB6A40_005994</name>
</gene>
<dbReference type="Pfam" id="PF05301">
    <property type="entry name" value="Acetyltransf_16"/>
    <property type="match status" value="1"/>
</dbReference>
<reference evidence="4 5" key="1">
    <citation type="submission" date="2024-08" db="EMBL/GenBank/DDBJ databases">
        <title>Gnathostoma spinigerum genome.</title>
        <authorList>
            <person name="Gonzalez-Bertolin B."/>
            <person name="Monzon S."/>
            <person name="Zaballos A."/>
            <person name="Jimenez P."/>
            <person name="Dekumyoy P."/>
            <person name="Varona S."/>
            <person name="Cuesta I."/>
            <person name="Sumanam S."/>
            <person name="Adisakwattana P."/>
            <person name="Gasser R.B."/>
            <person name="Hernandez-Gonzalez A."/>
            <person name="Young N.D."/>
            <person name="Perteguer M.J."/>
        </authorList>
    </citation>
    <scope>NUCLEOTIDE SEQUENCE [LARGE SCALE GENOMIC DNA]</scope>
    <source>
        <strain evidence="4">AL3</strain>
        <tissue evidence="4">Liver</tissue>
    </source>
</reference>
<dbReference type="EMBL" id="JBGFUD010004021">
    <property type="protein sequence ID" value="MFH4979285.1"/>
    <property type="molecule type" value="Genomic_DNA"/>
</dbReference>
<feature type="domain" description="N-acetyltransferase" evidence="3">
    <location>
        <begin position="1"/>
        <end position="101"/>
    </location>
</feature>
<dbReference type="Gene3D" id="3.40.630.30">
    <property type="match status" value="1"/>
</dbReference>
<sequence>MSRILGILKVGRKQLFLYDKEMKAYRGDLLALLDFYVHFSCQRRGYGKVLFDFMLRNENAEPYEIALDNPSATLIGFLSKHYNLTDAIWQNTSFVVFNCLLESAKNKDTNVPEGWTRSSAPIEIITSKCKSGETSGIESKNEVHGDSERLIDGTMANRSSQARQRKAYILSSKPLW</sequence>
<comment type="caution">
    <text evidence="4">The sequence shown here is derived from an EMBL/GenBank/DDBJ whole genome shotgun (WGS) entry which is preliminary data.</text>
</comment>
<evidence type="ECO:0000313" key="5">
    <source>
        <dbReference type="Proteomes" id="UP001608902"/>
    </source>
</evidence>
<dbReference type="AlphaFoldDB" id="A0ABD6EI82"/>
<evidence type="ECO:0000256" key="1">
    <source>
        <dbReference type="ARBA" id="ARBA00022679"/>
    </source>
</evidence>
<evidence type="ECO:0000259" key="3">
    <source>
        <dbReference type="PROSITE" id="PS51730"/>
    </source>
</evidence>
<keyword evidence="5" id="KW-1185">Reference proteome</keyword>
<evidence type="ECO:0000256" key="2">
    <source>
        <dbReference type="ARBA" id="ARBA00023315"/>
    </source>
</evidence>
<evidence type="ECO:0000313" key="4">
    <source>
        <dbReference type="EMBL" id="MFH4979285.1"/>
    </source>
</evidence>
<keyword evidence="1" id="KW-0808">Transferase</keyword>
<dbReference type="PROSITE" id="PS51730">
    <property type="entry name" value="GNAT_ATAT"/>
    <property type="match status" value="1"/>
</dbReference>
<dbReference type="Proteomes" id="UP001608902">
    <property type="component" value="Unassembled WGS sequence"/>
</dbReference>
<name>A0ABD6EI82_9BILA</name>
<dbReference type="GO" id="GO:0019799">
    <property type="term" value="F:tubulin N-acetyltransferase activity"/>
    <property type="evidence" value="ECO:0007669"/>
    <property type="project" value="UniProtKB-ARBA"/>
</dbReference>
<dbReference type="InterPro" id="IPR038746">
    <property type="entry name" value="Atat"/>
</dbReference>